<organism evidence="1 2">
    <name type="scientific">Racocetra persica</name>
    <dbReference type="NCBI Taxonomy" id="160502"/>
    <lineage>
        <taxon>Eukaryota</taxon>
        <taxon>Fungi</taxon>
        <taxon>Fungi incertae sedis</taxon>
        <taxon>Mucoromycota</taxon>
        <taxon>Glomeromycotina</taxon>
        <taxon>Glomeromycetes</taxon>
        <taxon>Diversisporales</taxon>
        <taxon>Gigasporaceae</taxon>
        <taxon>Racocetra</taxon>
    </lineage>
</organism>
<sequence>TLKENQKFGKKSTGKQMSKKVRALLEEFFIAENANKSNYYSTQDMYKELLKCAKEGEISDEKVPKLITIQNWIMKLWLNIENI</sequence>
<keyword evidence="2" id="KW-1185">Reference proteome</keyword>
<evidence type="ECO:0000313" key="2">
    <source>
        <dbReference type="Proteomes" id="UP000789920"/>
    </source>
</evidence>
<comment type="caution">
    <text evidence="1">The sequence shown here is derived from an EMBL/GenBank/DDBJ whole genome shotgun (WGS) entry which is preliminary data.</text>
</comment>
<feature type="non-terminal residue" evidence="1">
    <location>
        <position position="1"/>
    </location>
</feature>
<proteinExistence type="predicted"/>
<dbReference type="EMBL" id="CAJVQC010009432">
    <property type="protein sequence ID" value="CAG8604541.1"/>
    <property type="molecule type" value="Genomic_DNA"/>
</dbReference>
<gene>
    <name evidence="1" type="ORF">RPERSI_LOCUS6050</name>
</gene>
<evidence type="ECO:0000313" key="1">
    <source>
        <dbReference type="EMBL" id="CAG8604541.1"/>
    </source>
</evidence>
<dbReference type="Proteomes" id="UP000789920">
    <property type="component" value="Unassembled WGS sequence"/>
</dbReference>
<accession>A0ACA9MQ76</accession>
<reference evidence="1" key="1">
    <citation type="submission" date="2021-06" db="EMBL/GenBank/DDBJ databases">
        <authorList>
            <person name="Kallberg Y."/>
            <person name="Tangrot J."/>
            <person name="Rosling A."/>
        </authorList>
    </citation>
    <scope>NUCLEOTIDE SEQUENCE</scope>
    <source>
        <strain evidence="1">MA461A</strain>
    </source>
</reference>
<name>A0ACA9MQ76_9GLOM</name>
<protein>
    <submittedName>
        <fullName evidence="1">18591_t:CDS:1</fullName>
    </submittedName>
</protein>